<sequence>MGKEICRKFCKQLKLEVACFIPFLLRFWLLFVINVQSFGEEIKEISFCYDGSKEGYRLKSEVIKYIQAKSGLECIYFCMIKDESCRSINFRKSPISDENCELLKTVDYEEPAQSLKKDENYDYYILLQPKRKTPDPIPSNAPAEITQQLPR</sequence>
<dbReference type="AlphaFoldDB" id="A0A7D9EHT3"/>
<dbReference type="Gene3D" id="3.50.4.10">
    <property type="entry name" value="Hepatocyte Growth Factor"/>
    <property type="match status" value="1"/>
</dbReference>
<evidence type="ECO:0000313" key="1">
    <source>
        <dbReference type="EMBL" id="CAB4007517.1"/>
    </source>
</evidence>
<dbReference type="PROSITE" id="PS50948">
    <property type="entry name" value="PAN"/>
    <property type="match status" value="1"/>
</dbReference>
<dbReference type="InterPro" id="IPR003609">
    <property type="entry name" value="Pan_app"/>
</dbReference>
<evidence type="ECO:0000313" key="2">
    <source>
        <dbReference type="Proteomes" id="UP001152795"/>
    </source>
</evidence>
<keyword evidence="2" id="KW-1185">Reference proteome</keyword>
<proteinExistence type="predicted"/>
<dbReference type="EMBL" id="CACRXK020005818">
    <property type="protein sequence ID" value="CAB4007517.1"/>
    <property type="molecule type" value="Genomic_DNA"/>
</dbReference>
<gene>
    <name evidence="1" type="ORF">PACLA_8A043999</name>
</gene>
<accession>A0A7D9EHT3</accession>
<reference evidence="1" key="1">
    <citation type="submission" date="2020-04" db="EMBL/GenBank/DDBJ databases">
        <authorList>
            <person name="Alioto T."/>
            <person name="Alioto T."/>
            <person name="Gomez Garrido J."/>
        </authorList>
    </citation>
    <scope>NUCLEOTIDE SEQUENCE</scope>
    <source>
        <strain evidence="1">A484AB</strain>
    </source>
</reference>
<name>A0A7D9EHT3_PARCT</name>
<organism evidence="1 2">
    <name type="scientific">Paramuricea clavata</name>
    <name type="common">Red gorgonian</name>
    <name type="synonym">Violescent sea-whip</name>
    <dbReference type="NCBI Taxonomy" id="317549"/>
    <lineage>
        <taxon>Eukaryota</taxon>
        <taxon>Metazoa</taxon>
        <taxon>Cnidaria</taxon>
        <taxon>Anthozoa</taxon>
        <taxon>Octocorallia</taxon>
        <taxon>Malacalcyonacea</taxon>
        <taxon>Plexauridae</taxon>
        <taxon>Paramuricea</taxon>
    </lineage>
</organism>
<protein>
    <submittedName>
        <fullName evidence="1">Uncharacterized protein</fullName>
    </submittedName>
</protein>
<comment type="caution">
    <text evidence="1">The sequence shown here is derived from an EMBL/GenBank/DDBJ whole genome shotgun (WGS) entry which is preliminary data.</text>
</comment>
<dbReference type="Proteomes" id="UP001152795">
    <property type="component" value="Unassembled WGS sequence"/>
</dbReference>
<dbReference type="Pfam" id="PF00024">
    <property type="entry name" value="PAN_1"/>
    <property type="match status" value="1"/>
</dbReference>
<feature type="non-terminal residue" evidence="1">
    <location>
        <position position="1"/>
    </location>
</feature>